<dbReference type="EMBL" id="CAKXAJ010002002">
    <property type="protein sequence ID" value="CAH2208021.1"/>
    <property type="molecule type" value="Genomic_DNA"/>
</dbReference>
<comment type="caution">
    <text evidence="1">The sequence shown here is derived from an EMBL/GenBank/DDBJ whole genome shotgun (WGS) entry which is preliminary data.</text>
</comment>
<accession>A0A8S4QBD5</accession>
<name>A0A8S4QBD5_9NEOP</name>
<evidence type="ECO:0000313" key="1">
    <source>
        <dbReference type="EMBL" id="CAH2208021.1"/>
    </source>
</evidence>
<feature type="non-terminal residue" evidence="1">
    <location>
        <position position="1"/>
    </location>
</feature>
<gene>
    <name evidence="1" type="primary">jg4236</name>
    <name evidence="1" type="ORF">PAEG_LOCUS638</name>
</gene>
<dbReference type="Proteomes" id="UP000838756">
    <property type="component" value="Unassembled WGS sequence"/>
</dbReference>
<sequence>AIAQIVPSADGADVQMELRGARATASGLSPGEFTATRPRLITVLQRIMPKLCSDLMNVVGDRGQNSSADRSKPLV</sequence>
<protein>
    <submittedName>
        <fullName evidence="1">Jg4236 protein</fullName>
    </submittedName>
</protein>
<dbReference type="AlphaFoldDB" id="A0A8S4QBD5"/>
<proteinExistence type="predicted"/>
<organism evidence="1 2">
    <name type="scientific">Pararge aegeria aegeria</name>
    <dbReference type="NCBI Taxonomy" id="348720"/>
    <lineage>
        <taxon>Eukaryota</taxon>
        <taxon>Metazoa</taxon>
        <taxon>Ecdysozoa</taxon>
        <taxon>Arthropoda</taxon>
        <taxon>Hexapoda</taxon>
        <taxon>Insecta</taxon>
        <taxon>Pterygota</taxon>
        <taxon>Neoptera</taxon>
        <taxon>Endopterygota</taxon>
        <taxon>Lepidoptera</taxon>
        <taxon>Glossata</taxon>
        <taxon>Ditrysia</taxon>
        <taxon>Papilionoidea</taxon>
        <taxon>Nymphalidae</taxon>
        <taxon>Satyrinae</taxon>
        <taxon>Satyrini</taxon>
        <taxon>Parargina</taxon>
        <taxon>Pararge</taxon>
    </lineage>
</organism>
<reference evidence="1" key="1">
    <citation type="submission" date="2022-03" db="EMBL/GenBank/DDBJ databases">
        <authorList>
            <person name="Lindestad O."/>
        </authorList>
    </citation>
    <scope>NUCLEOTIDE SEQUENCE</scope>
</reference>
<evidence type="ECO:0000313" key="2">
    <source>
        <dbReference type="Proteomes" id="UP000838756"/>
    </source>
</evidence>
<keyword evidence="2" id="KW-1185">Reference proteome</keyword>